<evidence type="ECO:0000259" key="1">
    <source>
        <dbReference type="Pfam" id="PF26348"/>
    </source>
</evidence>
<dbReference type="InterPro" id="IPR058712">
    <property type="entry name" value="SRA_ScoMcrA"/>
</dbReference>
<proteinExistence type="predicted"/>
<evidence type="ECO:0000313" key="2">
    <source>
        <dbReference type="EMBL" id="ERG92124.1"/>
    </source>
</evidence>
<sequence length="157" mass="18003">MHRPPNDVEIGDRLTQAEIEDQFNTGFGYHISGINPRRDQNDNRYILVFANEDGPYDDSVTDGQFRYIGEGLEGNQSEKSSGNSALIDAISTDIPTYFFYSEADQSGWKYQGQIDVVEYQREKQHGREVLIFTMRYETNRLSDYSSPGLYLVSVSDY</sequence>
<dbReference type="AlphaFoldDB" id="U1MQ35"/>
<reference evidence="2 3" key="1">
    <citation type="journal article" date="2013" name="PLoS ONE">
        <title>Assembly-driven community genomics of a hypersaline microbial ecosystem.</title>
        <authorList>
            <person name="Podell S."/>
            <person name="Ugalde J.A."/>
            <person name="Narasingarao P."/>
            <person name="Banfield J.F."/>
            <person name="Heidelberg K.B."/>
            <person name="Allen E.E."/>
        </authorList>
    </citation>
    <scope>NUCLEOTIDE SEQUENCE [LARGE SCALE GENOMIC DNA]</scope>
    <source>
        <strain evidence="3">J07HQW1</strain>
    </source>
</reference>
<accession>U1MQ35</accession>
<protein>
    <recommendedName>
        <fullName evidence="1">ScoMcrA-like SRA domain-containing protein</fullName>
    </recommendedName>
</protein>
<dbReference type="Proteomes" id="UP000030649">
    <property type="component" value="Unassembled WGS sequence"/>
</dbReference>
<feature type="non-terminal residue" evidence="2">
    <location>
        <position position="157"/>
    </location>
</feature>
<name>U1MQ35_9EURY</name>
<organism evidence="2 3">
    <name type="scientific">Haloquadratum walsbyi J07HQW1</name>
    <dbReference type="NCBI Taxonomy" id="1238424"/>
    <lineage>
        <taxon>Archaea</taxon>
        <taxon>Methanobacteriati</taxon>
        <taxon>Methanobacteriota</taxon>
        <taxon>Stenosarchaea group</taxon>
        <taxon>Halobacteria</taxon>
        <taxon>Halobacteriales</taxon>
        <taxon>Haloferacaceae</taxon>
        <taxon>Haloquadratum</taxon>
    </lineage>
</organism>
<gene>
    <name evidence="2" type="ORF">J07HQW1_02159</name>
</gene>
<dbReference type="HOGENOM" id="CLU_1891473_0_0_2"/>
<dbReference type="Pfam" id="PF26348">
    <property type="entry name" value="SRA_ScoMcrA"/>
    <property type="match status" value="1"/>
</dbReference>
<evidence type="ECO:0000313" key="3">
    <source>
        <dbReference type="Proteomes" id="UP000030649"/>
    </source>
</evidence>
<feature type="domain" description="ScoMcrA-like SRA" evidence="1">
    <location>
        <begin position="28"/>
        <end position="127"/>
    </location>
</feature>
<dbReference type="EMBL" id="KE356560">
    <property type="protein sequence ID" value="ERG92124.1"/>
    <property type="molecule type" value="Genomic_DNA"/>
</dbReference>